<dbReference type="PANTHER" id="PTHR33516:SF2">
    <property type="entry name" value="LEXA REPRESSOR-RELATED"/>
    <property type="match status" value="1"/>
</dbReference>
<dbReference type="PANTHER" id="PTHR33516">
    <property type="entry name" value="LEXA REPRESSOR"/>
    <property type="match status" value="1"/>
</dbReference>
<keyword evidence="5" id="KW-0234">DNA repair</keyword>
<dbReference type="InterPro" id="IPR039418">
    <property type="entry name" value="LexA-like"/>
</dbReference>
<accession>A0A644YFL5</accession>
<keyword evidence="6" id="KW-0742">SOS response</keyword>
<keyword evidence="4" id="KW-0068">Autocatalytic cleavage</keyword>
<evidence type="ECO:0000256" key="4">
    <source>
        <dbReference type="ARBA" id="ARBA00022813"/>
    </source>
</evidence>
<dbReference type="SUPFAM" id="SSF51306">
    <property type="entry name" value="LexA/Signal peptidase"/>
    <property type="match status" value="1"/>
</dbReference>
<dbReference type="Pfam" id="PF00717">
    <property type="entry name" value="Peptidase_S24"/>
    <property type="match status" value="1"/>
</dbReference>
<dbReference type="GO" id="GO:0003677">
    <property type="term" value="F:DNA binding"/>
    <property type="evidence" value="ECO:0007669"/>
    <property type="project" value="InterPro"/>
</dbReference>
<evidence type="ECO:0000259" key="7">
    <source>
        <dbReference type="Pfam" id="PF00717"/>
    </source>
</evidence>
<dbReference type="InterPro" id="IPR015927">
    <property type="entry name" value="Peptidase_S24_S26A/B/C"/>
</dbReference>
<dbReference type="InterPro" id="IPR050077">
    <property type="entry name" value="LexA_repressor"/>
</dbReference>
<dbReference type="GO" id="GO:0009432">
    <property type="term" value="P:SOS response"/>
    <property type="evidence" value="ECO:0007669"/>
    <property type="project" value="UniProtKB-KW"/>
</dbReference>
<dbReference type="CDD" id="cd06529">
    <property type="entry name" value="S24_LexA-like"/>
    <property type="match status" value="1"/>
</dbReference>
<dbReference type="EMBL" id="VSSQ01004370">
    <property type="protein sequence ID" value="MPM24904.1"/>
    <property type="molecule type" value="Genomic_DNA"/>
</dbReference>
<dbReference type="GO" id="GO:0006281">
    <property type="term" value="P:DNA repair"/>
    <property type="evidence" value="ECO:0007669"/>
    <property type="project" value="UniProtKB-KW"/>
</dbReference>
<evidence type="ECO:0000256" key="6">
    <source>
        <dbReference type="ARBA" id="ARBA00023236"/>
    </source>
</evidence>
<dbReference type="PRINTS" id="PR00726">
    <property type="entry name" value="LEXASERPTASE"/>
</dbReference>
<organism evidence="8">
    <name type="scientific">bioreactor metagenome</name>
    <dbReference type="NCBI Taxonomy" id="1076179"/>
    <lineage>
        <taxon>unclassified sequences</taxon>
        <taxon>metagenomes</taxon>
        <taxon>ecological metagenomes</taxon>
    </lineage>
</organism>
<evidence type="ECO:0000256" key="3">
    <source>
        <dbReference type="ARBA" id="ARBA00022801"/>
    </source>
</evidence>
<comment type="caution">
    <text evidence="8">The sequence shown here is derived from an EMBL/GenBank/DDBJ whole genome shotgun (WGS) entry which is preliminary data.</text>
</comment>
<dbReference type="Gene3D" id="2.10.109.10">
    <property type="entry name" value="Umud Fragment, subunit A"/>
    <property type="match status" value="1"/>
</dbReference>
<dbReference type="InterPro" id="IPR006197">
    <property type="entry name" value="Peptidase_S24_LexA"/>
</dbReference>
<dbReference type="NCBIfam" id="NF007621">
    <property type="entry name" value="PRK10276.1"/>
    <property type="match status" value="1"/>
</dbReference>
<evidence type="ECO:0000256" key="2">
    <source>
        <dbReference type="ARBA" id="ARBA00022763"/>
    </source>
</evidence>
<dbReference type="InterPro" id="IPR036286">
    <property type="entry name" value="LexA/Signal_pep-like_sf"/>
</dbReference>
<evidence type="ECO:0000256" key="5">
    <source>
        <dbReference type="ARBA" id="ARBA00023204"/>
    </source>
</evidence>
<keyword evidence="2" id="KW-0227">DNA damage</keyword>
<dbReference type="GO" id="GO:0016787">
    <property type="term" value="F:hydrolase activity"/>
    <property type="evidence" value="ECO:0007669"/>
    <property type="project" value="UniProtKB-KW"/>
</dbReference>
<dbReference type="EC" id="3.4.21.-" evidence="8"/>
<dbReference type="GO" id="GO:0006355">
    <property type="term" value="P:regulation of DNA-templated transcription"/>
    <property type="evidence" value="ECO:0007669"/>
    <property type="project" value="InterPro"/>
</dbReference>
<protein>
    <submittedName>
        <fullName evidence="8">Protein UmuD</fullName>
        <ecNumber evidence="8">3.4.21.-</ecNumber>
    </submittedName>
</protein>
<reference evidence="8" key="1">
    <citation type="submission" date="2019-08" db="EMBL/GenBank/DDBJ databases">
        <authorList>
            <person name="Kucharzyk K."/>
            <person name="Murdoch R.W."/>
            <person name="Higgins S."/>
            <person name="Loffler F."/>
        </authorList>
    </citation>
    <scope>NUCLEOTIDE SEQUENCE</scope>
</reference>
<evidence type="ECO:0000313" key="8">
    <source>
        <dbReference type="EMBL" id="MPM24904.1"/>
    </source>
</evidence>
<feature type="domain" description="Peptidase S24/S26A/S26B/S26C" evidence="7">
    <location>
        <begin position="27"/>
        <end position="138"/>
    </location>
</feature>
<evidence type="ECO:0000256" key="1">
    <source>
        <dbReference type="ARBA" id="ARBA00007484"/>
    </source>
</evidence>
<proteinExistence type="inferred from homology"/>
<name>A0A644YFL5_9ZZZZ</name>
<keyword evidence="3 8" id="KW-0378">Hydrolase</keyword>
<sequence length="145" mass="16101">MIDMKKIITLYTPKQEKELLVLYTESLIKAGFPSPAEDHTDLKLDLNKELIKNPSATFFARVSGESMIGDGVGDGDILVVDRSVEPADGQIAVCFLDGEFTLKRVRINGKTIILVPANPSYKQIEVTADNDFSIWGVVRYIIKKV</sequence>
<gene>
    <name evidence="8" type="primary">umuD_6</name>
    <name evidence="8" type="ORF">SDC9_71392</name>
</gene>
<dbReference type="AlphaFoldDB" id="A0A644YFL5"/>
<comment type="similarity">
    <text evidence="1">Belongs to the peptidase S24 family.</text>
</comment>